<dbReference type="OrthoDB" id="10513835at2759"/>
<organism evidence="3 4">
    <name type="scientific">Tritrichomonas foetus</name>
    <dbReference type="NCBI Taxonomy" id="1144522"/>
    <lineage>
        <taxon>Eukaryota</taxon>
        <taxon>Metamonada</taxon>
        <taxon>Parabasalia</taxon>
        <taxon>Tritrichomonadida</taxon>
        <taxon>Tritrichomonadidae</taxon>
        <taxon>Tritrichomonas</taxon>
    </lineage>
</organism>
<comment type="subunit">
    <text evidence="1">Heterohexamer.</text>
</comment>
<dbReference type="GO" id="GO:0005743">
    <property type="term" value="C:mitochondrial inner membrane"/>
    <property type="evidence" value="ECO:0007669"/>
    <property type="project" value="UniProtKB-SubCell"/>
</dbReference>
<dbReference type="Gene3D" id="1.10.287.810">
    <property type="entry name" value="Mitochondrial import inner membrane translocase subunit tim13 like domains"/>
    <property type="match status" value="1"/>
</dbReference>
<dbReference type="Pfam" id="PF02953">
    <property type="entry name" value="zf-Tim10_DDP"/>
    <property type="match status" value="1"/>
</dbReference>
<dbReference type="RefSeq" id="XP_068360641.1">
    <property type="nucleotide sequence ID" value="XM_068503643.1"/>
</dbReference>
<comment type="similarity">
    <text evidence="1">Belongs to the small Tim family.</text>
</comment>
<reference evidence="3" key="1">
    <citation type="submission" date="2016-10" db="EMBL/GenBank/DDBJ databases">
        <authorList>
            <person name="Benchimol M."/>
            <person name="Almeida L.G."/>
            <person name="Vasconcelos A.T."/>
            <person name="Perreira-Neves A."/>
            <person name="Rosa I.A."/>
            <person name="Tasca T."/>
            <person name="Bogo M.R."/>
            <person name="de Souza W."/>
        </authorList>
    </citation>
    <scope>NUCLEOTIDE SEQUENCE [LARGE SCALE GENOMIC DNA]</scope>
    <source>
        <strain evidence="3">K</strain>
    </source>
</reference>
<keyword evidence="1" id="KW-0496">Mitochondrion</keyword>
<dbReference type="EMBL" id="MLAK01000694">
    <property type="protein sequence ID" value="OHT07505.1"/>
    <property type="molecule type" value="Genomic_DNA"/>
</dbReference>
<keyword evidence="4" id="KW-1185">Reference proteome</keyword>
<dbReference type="GeneID" id="94838347"/>
<dbReference type="InterPro" id="IPR004217">
    <property type="entry name" value="Tim10-like"/>
</dbReference>
<comment type="function">
    <text evidence="1">Mitochondrial intermembrane chaperone that participates in the import and insertion of some multi-pass transmembrane proteins into the mitochondrial inner membrane. Also required for the transfer of beta-barrel precursors from the TOM complex to the sorting and assembly machinery (SAM complex) of the outer membrane. Acts as a chaperone-like protein that protects the hydrophobic precursors from aggregation and guide them through the mitochondrial intermembrane space.</text>
</comment>
<comment type="caution">
    <text evidence="3">The sequence shown here is derived from an EMBL/GenBank/DDBJ whole genome shotgun (WGS) entry which is preliminary data.</text>
</comment>
<keyword evidence="1" id="KW-0813">Transport</keyword>
<evidence type="ECO:0000256" key="1">
    <source>
        <dbReference type="RuleBase" id="RU367043"/>
    </source>
</evidence>
<dbReference type="InterPro" id="IPR035427">
    <property type="entry name" value="Tim10-like_dom_sf"/>
</dbReference>
<keyword evidence="1" id="KW-1015">Disulfide bond</keyword>
<sequence length="62" mass="6965">MTMVEEIYDKCVIPPSKASSMQLTVPEKKAIDRCVVKYLETAKYVQESFQQALLALAEAAKQ</sequence>
<dbReference type="GO" id="GO:0015031">
    <property type="term" value="P:protein transport"/>
    <property type="evidence" value="ECO:0007669"/>
    <property type="project" value="UniProtKB-KW"/>
</dbReference>
<dbReference type="VEuPathDB" id="TrichDB:TRFO_24247"/>
<accession>A0A1J4K7P5</accession>
<dbReference type="AlphaFoldDB" id="A0A1J4K7P5"/>
<keyword evidence="1" id="KW-0472">Membrane</keyword>
<name>A0A1J4K7P5_9EUKA</name>
<comment type="subcellular location">
    <subcellularLocation>
        <location evidence="1">Mitochondrion inner membrane</location>
        <topology evidence="1">Peripheral membrane protein</topology>
        <orientation evidence="1">Intermembrane side</orientation>
    </subcellularLocation>
</comment>
<keyword evidence="1" id="KW-0999">Mitochondrion inner membrane</keyword>
<gene>
    <name evidence="3" type="ORF">TRFO_24247</name>
</gene>
<keyword evidence="1" id="KW-0143">Chaperone</keyword>
<protein>
    <recommendedName>
        <fullName evidence="1">Mitochondrial import inner membrane translocase subunit</fullName>
    </recommendedName>
</protein>
<keyword evidence="1" id="KW-0653">Protein transport</keyword>
<proteinExistence type="inferred from homology"/>
<evidence type="ECO:0000259" key="2">
    <source>
        <dbReference type="Pfam" id="PF02953"/>
    </source>
</evidence>
<keyword evidence="1" id="KW-0811">Translocation</keyword>
<evidence type="ECO:0000313" key="3">
    <source>
        <dbReference type="EMBL" id="OHT07505.1"/>
    </source>
</evidence>
<evidence type="ECO:0000313" key="4">
    <source>
        <dbReference type="Proteomes" id="UP000179807"/>
    </source>
</evidence>
<feature type="domain" description="Tim10-like" evidence="2">
    <location>
        <begin position="2"/>
        <end position="51"/>
    </location>
</feature>
<comment type="domain">
    <text evidence="1">The twin CX3C motif contains 4 conserved Cys residues that form 2 disulfide bonds in the mitochondrial intermembrane space.</text>
</comment>
<dbReference type="Proteomes" id="UP000179807">
    <property type="component" value="Unassembled WGS sequence"/>
</dbReference>
<dbReference type="SUPFAM" id="SSF144122">
    <property type="entry name" value="Tim10-like"/>
    <property type="match status" value="1"/>
</dbReference>